<dbReference type="Gene3D" id="1.10.287.110">
    <property type="entry name" value="DnaJ domain"/>
    <property type="match status" value="1"/>
</dbReference>
<reference evidence="3" key="2">
    <citation type="submission" date="2023-04" db="EMBL/GenBank/DDBJ databases">
        <authorList>
            <person name="Bruccoleri R.E."/>
            <person name="Oakeley E.J."/>
            <person name="Faust A.-M."/>
            <person name="Dessus-Babus S."/>
            <person name="Altorfer M."/>
            <person name="Burckhardt D."/>
            <person name="Oertli M."/>
            <person name="Naumann U."/>
            <person name="Petersen F."/>
            <person name="Wong J."/>
        </authorList>
    </citation>
    <scope>NUCLEOTIDE SEQUENCE</scope>
    <source>
        <strain evidence="3">GSM-AAB239-AS_SAM_17_03QT</strain>
        <tissue evidence="3">Leaf</tissue>
    </source>
</reference>
<sequence>MSCGLLPNTTTTTFAPKQTLNPRNPQHPFALSSSRTKIWPSLHCSSSKVPRAAMERTTNESFYELLGISEGGSFDEIKRAYKQLARKYHPDVSPPERAEECTRRFIEVHEAYQTLSDPRRRAIYDRDLLARGSYLALSTRRKFYQELDERTQWKNRWQYQVEELKKKSANNEDAAEENLSWGARMRRQRAES</sequence>
<keyword evidence="4" id="KW-1185">Reference proteome</keyword>
<accession>A0AAX6GSS2</accession>
<dbReference type="GO" id="GO:0009507">
    <property type="term" value="C:chloroplast"/>
    <property type="evidence" value="ECO:0007669"/>
    <property type="project" value="TreeGrafter"/>
</dbReference>
<dbReference type="EMBL" id="JANAVB010016600">
    <property type="protein sequence ID" value="KAJ6831573.1"/>
    <property type="molecule type" value="Genomic_DNA"/>
</dbReference>
<evidence type="ECO:0000313" key="4">
    <source>
        <dbReference type="Proteomes" id="UP001140949"/>
    </source>
</evidence>
<name>A0AAX6GSS2_IRIPA</name>
<dbReference type="PANTHER" id="PTHR45090:SF4">
    <property type="entry name" value="J DOMAIN-CONTAINING PROTEIN"/>
    <property type="match status" value="1"/>
</dbReference>
<dbReference type="GO" id="GO:0005783">
    <property type="term" value="C:endoplasmic reticulum"/>
    <property type="evidence" value="ECO:0007669"/>
    <property type="project" value="UniProtKB-ARBA"/>
</dbReference>
<evidence type="ECO:0000259" key="2">
    <source>
        <dbReference type="PROSITE" id="PS50076"/>
    </source>
</evidence>
<gene>
    <name evidence="3" type="ORF">M6B38_348280</name>
</gene>
<dbReference type="Proteomes" id="UP001140949">
    <property type="component" value="Unassembled WGS sequence"/>
</dbReference>
<dbReference type="SUPFAM" id="SSF46565">
    <property type="entry name" value="Chaperone J-domain"/>
    <property type="match status" value="1"/>
</dbReference>
<dbReference type="PROSITE" id="PS00636">
    <property type="entry name" value="DNAJ_1"/>
    <property type="match status" value="1"/>
</dbReference>
<feature type="region of interest" description="Disordered" evidence="1">
    <location>
        <begin position="167"/>
        <end position="192"/>
    </location>
</feature>
<reference evidence="3" key="1">
    <citation type="journal article" date="2023" name="GigaByte">
        <title>Genome assembly of the bearded iris, Iris pallida Lam.</title>
        <authorList>
            <person name="Bruccoleri R.E."/>
            <person name="Oakeley E.J."/>
            <person name="Faust A.M.E."/>
            <person name="Altorfer M."/>
            <person name="Dessus-Babus S."/>
            <person name="Burckhardt D."/>
            <person name="Oertli M."/>
            <person name="Naumann U."/>
            <person name="Petersen F."/>
            <person name="Wong J."/>
        </authorList>
    </citation>
    <scope>NUCLEOTIDE SEQUENCE</scope>
    <source>
        <strain evidence="3">GSM-AAB239-AS_SAM_17_03QT</strain>
    </source>
</reference>
<organism evidence="3 4">
    <name type="scientific">Iris pallida</name>
    <name type="common">Sweet iris</name>
    <dbReference type="NCBI Taxonomy" id="29817"/>
    <lineage>
        <taxon>Eukaryota</taxon>
        <taxon>Viridiplantae</taxon>
        <taxon>Streptophyta</taxon>
        <taxon>Embryophyta</taxon>
        <taxon>Tracheophyta</taxon>
        <taxon>Spermatophyta</taxon>
        <taxon>Magnoliopsida</taxon>
        <taxon>Liliopsida</taxon>
        <taxon>Asparagales</taxon>
        <taxon>Iridaceae</taxon>
        <taxon>Iridoideae</taxon>
        <taxon>Irideae</taxon>
        <taxon>Iris</taxon>
    </lineage>
</organism>
<dbReference type="PANTHER" id="PTHR45090">
    <property type="entry name" value="CHAPERONE PROTEIN DNAJ 20 CHLOROPLASTIC"/>
    <property type="match status" value="1"/>
</dbReference>
<dbReference type="SMART" id="SM00271">
    <property type="entry name" value="DnaJ"/>
    <property type="match status" value="1"/>
</dbReference>
<feature type="region of interest" description="Disordered" evidence="1">
    <location>
        <begin position="1"/>
        <end position="25"/>
    </location>
</feature>
<dbReference type="Pfam" id="PF00226">
    <property type="entry name" value="DnaJ"/>
    <property type="match status" value="1"/>
</dbReference>
<dbReference type="InterPro" id="IPR001623">
    <property type="entry name" value="DnaJ_domain"/>
</dbReference>
<dbReference type="PROSITE" id="PS50076">
    <property type="entry name" value="DNAJ_2"/>
    <property type="match status" value="1"/>
</dbReference>
<evidence type="ECO:0000313" key="3">
    <source>
        <dbReference type="EMBL" id="KAJ6831573.1"/>
    </source>
</evidence>
<dbReference type="InterPro" id="IPR036869">
    <property type="entry name" value="J_dom_sf"/>
</dbReference>
<evidence type="ECO:0000256" key="1">
    <source>
        <dbReference type="SAM" id="MobiDB-lite"/>
    </source>
</evidence>
<dbReference type="PRINTS" id="PR00625">
    <property type="entry name" value="JDOMAIN"/>
</dbReference>
<proteinExistence type="predicted"/>
<protein>
    <submittedName>
        <fullName evidence="3">Chaperone protein dnaJ 20, chloroplastic-like</fullName>
    </submittedName>
</protein>
<feature type="domain" description="J" evidence="2">
    <location>
        <begin position="61"/>
        <end position="128"/>
    </location>
</feature>
<feature type="compositionally biased region" description="Polar residues" evidence="1">
    <location>
        <begin position="7"/>
        <end position="24"/>
    </location>
</feature>
<dbReference type="AlphaFoldDB" id="A0AAX6GSS2"/>
<dbReference type="InterPro" id="IPR053232">
    <property type="entry name" value="DnaJ_C/III_chloroplastic"/>
</dbReference>
<dbReference type="InterPro" id="IPR018253">
    <property type="entry name" value="DnaJ_domain_CS"/>
</dbReference>
<dbReference type="CDD" id="cd06257">
    <property type="entry name" value="DnaJ"/>
    <property type="match status" value="1"/>
</dbReference>
<comment type="caution">
    <text evidence="3">The sequence shown here is derived from an EMBL/GenBank/DDBJ whole genome shotgun (WGS) entry which is preliminary data.</text>
</comment>